<dbReference type="Gene3D" id="3.90.226.10">
    <property type="entry name" value="2-enoyl-CoA Hydratase, Chain A, domain 1"/>
    <property type="match status" value="1"/>
</dbReference>
<keyword evidence="3" id="KW-1185">Reference proteome</keyword>
<reference evidence="2 3" key="1">
    <citation type="submission" date="2024-04" db="EMBL/GenBank/DDBJ databases">
        <title>Novel species of the genus Ideonella isolated from streams.</title>
        <authorList>
            <person name="Lu H."/>
        </authorList>
    </citation>
    <scope>NUCLEOTIDE SEQUENCE [LARGE SCALE GENOMIC DNA]</scope>
    <source>
        <strain evidence="2 3">DXS22W</strain>
    </source>
</reference>
<dbReference type="EMBL" id="JBBUTH010000010">
    <property type="protein sequence ID" value="MEK8052983.1"/>
    <property type="molecule type" value="Genomic_DNA"/>
</dbReference>
<organism evidence="2 3">
    <name type="scientific">Pseudaquabacterium inlustre</name>
    <dbReference type="NCBI Taxonomy" id="2984192"/>
    <lineage>
        <taxon>Bacteria</taxon>
        <taxon>Pseudomonadati</taxon>
        <taxon>Pseudomonadota</taxon>
        <taxon>Betaproteobacteria</taxon>
        <taxon>Burkholderiales</taxon>
        <taxon>Sphaerotilaceae</taxon>
        <taxon>Pseudaquabacterium</taxon>
    </lineage>
</organism>
<dbReference type="SMART" id="SM00245">
    <property type="entry name" value="TSPc"/>
    <property type="match status" value="1"/>
</dbReference>
<name>A0ABU9CMY8_9BURK</name>
<dbReference type="PANTHER" id="PTHR32060:SF30">
    <property type="entry name" value="CARBOXY-TERMINAL PROCESSING PROTEASE CTPA"/>
    <property type="match status" value="1"/>
</dbReference>
<accession>A0ABU9CMY8</accession>
<dbReference type="Gene3D" id="2.30.42.10">
    <property type="match status" value="1"/>
</dbReference>
<gene>
    <name evidence="2" type="ORF">AACH10_22210</name>
</gene>
<comment type="caution">
    <text evidence="2">The sequence shown here is derived from an EMBL/GenBank/DDBJ whole genome shotgun (WGS) entry which is preliminary data.</text>
</comment>
<sequence>MSPTMTLLDPLALRRLGRRVLGAAALALGLAACSTVPTAPPDDAAGREALLATVWSTLGERHVDPPPPAWPQAMARHRAAVLAAPPLAQDPDALWQALDGLAAEWRDAHTRVEGPRDLARVQRHEVVGPGFGLLPVAGQWVATAVRPDSAAHAAGLRDGMALLSWQGESPQTVWARLSQQSRTSSTPQATEQLALRRWLHGASGGRVDTVWARPDAGPLSISVEQQVWTRPPHWSVQRLPSGVTVLRWSHFAPELEAGLTAAIGQLGQQGPDVRGLVLDLRGNGGGNFDMTQRLAAALLPARAEGAIVGRKGEPGASTVLHGRGLYNGPVAVLQDHGSASGSELLARTLQALGRARVVGQVSCGCLLSITRYLPLGPQARLAVSERHIRWADGRVEGVGVQPDLPVERSLAAVQAGRDEVLEAAERWLLQAPRP</sequence>
<dbReference type="SUPFAM" id="SSF52096">
    <property type="entry name" value="ClpP/crotonase"/>
    <property type="match status" value="1"/>
</dbReference>
<evidence type="ECO:0000313" key="3">
    <source>
        <dbReference type="Proteomes" id="UP001365405"/>
    </source>
</evidence>
<feature type="domain" description="Tail specific protease" evidence="1">
    <location>
        <begin position="216"/>
        <end position="407"/>
    </location>
</feature>
<evidence type="ECO:0000259" key="1">
    <source>
        <dbReference type="SMART" id="SM00245"/>
    </source>
</evidence>
<dbReference type="InterPro" id="IPR029045">
    <property type="entry name" value="ClpP/crotonase-like_dom_sf"/>
</dbReference>
<protein>
    <submittedName>
        <fullName evidence="2">S41 family peptidase</fullName>
    </submittedName>
</protein>
<proteinExistence type="predicted"/>
<dbReference type="InterPro" id="IPR036034">
    <property type="entry name" value="PDZ_sf"/>
</dbReference>
<dbReference type="Gene3D" id="3.30.750.44">
    <property type="match status" value="1"/>
</dbReference>
<dbReference type="Proteomes" id="UP001365405">
    <property type="component" value="Unassembled WGS sequence"/>
</dbReference>
<dbReference type="PANTHER" id="PTHR32060">
    <property type="entry name" value="TAIL-SPECIFIC PROTEASE"/>
    <property type="match status" value="1"/>
</dbReference>
<dbReference type="Pfam" id="PF03572">
    <property type="entry name" value="Peptidase_S41"/>
    <property type="match status" value="1"/>
</dbReference>
<dbReference type="InterPro" id="IPR005151">
    <property type="entry name" value="Tail-specific_protease"/>
</dbReference>
<evidence type="ECO:0000313" key="2">
    <source>
        <dbReference type="EMBL" id="MEK8052983.1"/>
    </source>
</evidence>
<dbReference type="RefSeq" id="WP_341412716.1">
    <property type="nucleotide sequence ID" value="NZ_JBBUTH010000010.1"/>
</dbReference>